<gene>
    <name evidence="1" type="ORF">METZ01_LOCUS312923</name>
</gene>
<dbReference type="EMBL" id="UINC01100194">
    <property type="protein sequence ID" value="SVC60069.1"/>
    <property type="molecule type" value="Genomic_DNA"/>
</dbReference>
<protein>
    <submittedName>
        <fullName evidence="1">Uncharacterized protein</fullName>
    </submittedName>
</protein>
<accession>A0A382NFU3</accession>
<name>A0A382NFU3_9ZZZZ</name>
<sequence length="48" mass="5674">MLIRKTIHPFHETGLNAIFQAKFDKSSNWRRLMTLPQHKKNPAPNFDP</sequence>
<organism evidence="1">
    <name type="scientific">marine metagenome</name>
    <dbReference type="NCBI Taxonomy" id="408172"/>
    <lineage>
        <taxon>unclassified sequences</taxon>
        <taxon>metagenomes</taxon>
        <taxon>ecological metagenomes</taxon>
    </lineage>
</organism>
<feature type="non-terminal residue" evidence="1">
    <location>
        <position position="48"/>
    </location>
</feature>
<proteinExistence type="predicted"/>
<dbReference type="AlphaFoldDB" id="A0A382NFU3"/>
<evidence type="ECO:0000313" key="1">
    <source>
        <dbReference type="EMBL" id="SVC60069.1"/>
    </source>
</evidence>
<reference evidence="1" key="1">
    <citation type="submission" date="2018-05" db="EMBL/GenBank/DDBJ databases">
        <authorList>
            <person name="Lanie J.A."/>
            <person name="Ng W.-L."/>
            <person name="Kazmierczak K.M."/>
            <person name="Andrzejewski T.M."/>
            <person name="Davidsen T.M."/>
            <person name="Wayne K.J."/>
            <person name="Tettelin H."/>
            <person name="Glass J.I."/>
            <person name="Rusch D."/>
            <person name="Podicherti R."/>
            <person name="Tsui H.-C.T."/>
            <person name="Winkler M.E."/>
        </authorList>
    </citation>
    <scope>NUCLEOTIDE SEQUENCE</scope>
</reference>